<keyword evidence="3" id="KW-1133">Transmembrane helix</keyword>
<evidence type="ECO:0000256" key="5">
    <source>
        <dbReference type="RuleBase" id="RU362123"/>
    </source>
</evidence>
<keyword evidence="5" id="KW-0735">Signal-anchor</keyword>
<evidence type="ECO:0000313" key="9">
    <source>
        <dbReference type="Proteomes" id="UP001595892"/>
    </source>
</evidence>
<dbReference type="Gene3D" id="3.30.2420.10">
    <property type="entry name" value="TonB"/>
    <property type="match status" value="1"/>
</dbReference>
<dbReference type="InterPro" id="IPR003538">
    <property type="entry name" value="TonB"/>
</dbReference>
<feature type="compositionally biased region" description="Low complexity" evidence="6">
    <location>
        <begin position="26"/>
        <end position="57"/>
    </location>
</feature>
<protein>
    <recommendedName>
        <fullName evidence="5">Protein TonB</fullName>
    </recommendedName>
</protein>
<feature type="region of interest" description="Disordered" evidence="6">
    <location>
        <begin position="26"/>
        <end position="60"/>
    </location>
</feature>
<gene>
    <name evidence="8" type="ORF">ACFO3Q_13255</name>
</gene>
<accession>A0ABV9NLI1</accession>
<keyword evidence="9" id="KW-1185">Reference proteome</keyword>
<proteinExistence type="inferred from homology"/>
<keyword evidence="4" id="KW-0472">Membrane</keyword>
<feature type="compositionally biased region" description="Pro residues" evidence="6">
    <location>
        <begin position="210"/>
        <end position="228"/>
    </location>
</feature>
<comment type="similarity">
    <text evidence="5">Belongs to the TonB family.</text>
</comment>
<dbReference type="PRINTS" id="PR01374">
    <property type="entry name" value="TONBPROTEIN"/>
</dbReference>
<dbReference type="PROSITE" id="PS51257">
    <property type="entry name" value="PROKAR_LIPOPROTEIN"/>
    <property type="match status" value="1"/>
</dbReference>
<name>A0ABV9NLI1_9GAMM</name>
<feature type="domain" description="TonB C-terminal" evidence="7">
    <location>
        <begin position="231"/>
        <end position="319"/>
    </location>
</feature>
<dbReference type="Proteomes" id="UP001595892">
    <property type="component" value="Unassembled WGS sequence"/>
</dbReference>
<dbReference type="Pfam" id="PF03544">
    <property type="entry name" value="TonB_C"/>
    <property type="match status" value="1"/>
</dbReference>
<sequence>MSGIDRRRVAAAAAMAAMLLAGCEQQPAQAPNAPVAQAPDAAPLPERAAPAPAAQVEQADEPLLERARRARAEQRLYAPAGDNAVEHYLALRAESPEEARFDAALQDLFPYVLIATEQAVVREDLAEAQRLAALLARIDAQARALPRIGEAIAENGAELRERERERQLAAAARAAAPSPSPAAAAPAPPPAPAPQPVVAAAPSVEDAPVRPEPTPAPAPPPAPVAAAPAPAPVAAPVLLHRVEPRYPAVARARRIEGRVELAYVVRGDGTVDEVEVLSAHPEGIFEREAIGSVRRWRYSATGVDTPMRGRVEFLLDTSS</sequence>
<evidence type="ECO:0000256" key="2">
    <source>
        <dbReference type="ARBA" id="ARBA00022692"/>
    </source>
</evidence>
<reference evidence="9" key="1">
    <citation type="journal article" date="2019" name="Int. J. Syst. Evol. Microbiol.">
        <title>The Global Catalogue of Microorganisms (GCM) 10K type strain sequencing project: providing services to taxonomists for standard genome sequencing and annotation.</title>
        <authorList>
            <consortium name="The Broad Institute Genomics Platform"/>
            <consortium name="The Broad Institute Genome Sequencing Center for Infectious Disease"/>
            <person name="Wu L."/>
            <person name="Ma J."/>
        </authorList>
    </citation>
    <scope>NUCLEOTIDE SEQUENCE [LARGE SCALE GENOMIC DNA]</scope>
    <source>
        <strain evidence="9">CGMCC 1.13574</strain>
    </source>
</reference>
<feature type="compositionally biased region" description="Pro residues" evidence="6">
    <location>
        <begin position="186"/>
        <end position="195"/>
    </location>
</feature>
<dbReference type="EMBL" id="JBHSGG010000037">
    <property type="protein sequence ID" value="MFC4729136.1"/>
    <property type="molecule type" value="Genomic_DNA"/>
</dbReference>
<comment type="caution">
    <text evidence="8">The sequence shown here is derived from an EMBL/GenBank/DDBJ whole genome shotgun (WGS) entry which is preliminary data.</text>
</comment>
<evidence type="ECO:0000313" key="8">
    <source>
        <dbReference type="EMBL" id="MFC4729136.1"/>
    </source>
</evidence>
<feature type="compositionally biased region" description="Low complexity" evidence="6">
    <location>
        <begin position="169"/>
        <end position="185"/>
    </location>
</feature>
<keyword evidence="5" id="KW-0813">Transport</keyword>
<evidence type="ECO:0000256" key="1">
    <source>
        <dbReference type="ARBA" id="ARBA00004167"/>
    </source>
</evidence>
<evidence type="ECO:0000256" key="4">
    <source>
        <dbReference type="ARBA" id="ARBA00023136"/>
    </source>
</evidence>
<dbReference type="SUPFAM" id="SSF74653">
    <property type="entry name" value="TolA/TonB C-terminal domain"/>
    <property type="match status" value="1"/>
</dbReference>
<dbReference type="InterPro" id="IPR037682">
    <property type="entry name" value="TonB_C"/>
</dbReference>
<dbReference type="PROSITE" id="PS52015">
    <property type="entry name" value="TONB_CTD"/>
    <property type="match status" value="1"/>
</dbReference>
<keyword evidence="5" id="KW-1003">Cell membrane</keyword>
<evidence type="ECO:0000259" key="7">
    <source>
        <dbReference type="PROSITE" id="PS52015"/>
    </source>
</evidence>
<dbReference type="InterPro" id="IPR006260">
    <property type="entry name" value="TonB/TolA_C"/>
</dbReference>
<keyword evidence="5" id="KW-0997">Cell inner membrane</keyword>
<evidence type="ECO:0000256" key="3">
    <source>
        <dbReference type="ARBA" id="ARBA00022989"/>
    </source>
</evidence>
<keyword evidence="5" id="KW-0653">Protein transport</keyword>
<evidence type="ECO:0000256" key="6">
    <source>
        <dbReference type="SAM" id="MobiDB-lite"/>
    </source>
</evidence>
<keyword evidence="2" id="KW-0812">Transmembrane</keyword>
<comment type="subcellular location">
    <subcellularLocation>
        <location evidence="5">Cell inner membrane</location>
        <topology evidence="5">Single-pass membrane protein</topology>
        <orientation evidence="5">Periplasmic side</orientation>
    </subcellularLocation>
    <subcellularLocation>
        <location evidence="1">Membrane</location>
        <topology evidence="1">Single-pass membrane protein</topology>
    </subcellularLocation>
</comment>
<feature type="region of interest" description="Disordered" evidence="6">
    <location>
        <begin position="163"/>
        <end position="228"/>
    </location>
</feature>
<dbReference type="NCBIfam" id="TIGR01352">
    <property type="entry name" value="tonB_Cterm"/>
    <property type="match status" value="1"/>
</dbReference>
<organism evidence="8 9">
    <name type="scientific">Coralloluteibacterium thermophilum</name>
    <dbReference type="NCBI Taxonomy" id="2707049"/>
    <lineage>
        <taxon>Bacteria</taxon>
        <taxon>Pseudomonadati</taxon>
        <taxon>Pseudomonadota</taxon>
        <taxon>Gammaproteobacteria</taxon>
        <taxon>Lysobacterales</taxon>
        <taxon>Lysobacteraceae</taxon>
        <taxon>Coralloluteibacterium</taxon>
    </lineage>
</organism>
<dbReference type="RefSeq" id="WP_377005208.1">
    <property type="nucleotide sequence ID" value="NZ_JBHSGG010000037.1"/>
</dbReference>
<comment type="function">
    <text evidence="5">Interacts with outer membrane receptor proteins that carry out high-affinity binding and energy dependent uptake into the periplasmic space of specific substrates. It could act to transduce energy from the cytoplasmic membrane to specific energy-requiring processes in the outer membrane, resulting in the release into the periplasm of ligands bound by these outer membrane proteins.</text>
</comment>